<dbReference type="Proteomes" id="UP000595636">
    <property type="component" value="Plasmid unnamed1"/>
</dbReference>
<accession>A0A7T7L6L9</accession>
<dbReference type="InterPro" id="IPR053717">
    <property type="entry name" value="MerB_lyase_sf"/>
</dbReference>
<reference evidence="1 2" key="1">
    <citation type="submission" date="2020-12" db="EMBL/GenBank/DDBJ databases">
        <title>A novel species.</title>
        <authorList>
            <person name="Li K."/>
        </authorList>
    </citation>
    <scope>NUCLEOTIDE SEQUENCE [LARGE SCALE GENOMIC DNA]</scope>
    <source>
        <strain evidence="1 2">ZYC-3</strain>
        <plasmid evidence="1 2">unnamed1</plasmid>
    </source>
</reference>
<evidence type="ECO:0000313" key="2">
    <source>
        <dbReference type="Proteomes" id="UP000595636"/>
    </source>
</evidence>
<protein>
    <submittedName>
        <fullName evidence="1">Alkylmercury lyase family protein</fullName>
    </submittedName>
</protein>
<dbReference type="Gene3D" id="3.30.450.410">
    <property type="match status" value="1"/>
</dbReference>
<dbReference type="Pfam" id="PF03243">
    <property type="entry name" value="MerB"/>
    <property type="match status" value="1"/>
</dbReference>
<dbReference type="AlphaFoldDB" id="A0A7T7L6L9"/>
<evidence type="ECO:0000313" key="1">
    <source>
        <dbReference type="EMBL" id="QQM47408.1"/>
    </source>
</evidence>
<sequence>MRITILTVPECPNVPVVRERITQALDGRAAVIDLVEVSEEGEAARWGMTGSPTVLLDGIDPFRILDAPPSVSCRLYRDTDGRTDGAPSVQALREASMPQAAEGQDCCEATDLLDPTGRAGRGRRAPAERGLRLVQQAVLRHFATTGRVPEAALLEAVAAQAGRSAGEVLAELDHEDFLTLDASGRIKAAYPFSAAETRHQVRLANGVSVSSMCAIDALGISAMLGQDLTVSSTDPVDAQPVTVSFTGGAATWEPAEAVVFVGRREGEGPAAAVCCDALNFFASQGSAEQWQSTHPEVRGEIVSQARATRIGQQTFGPLLQNG</sequence>
<proteinExistence type="predicted"/>
<dbReference type="GO" id="GO:0018836">
    <property type="term" value="F:alkylmercury lyase activity"/>
    <property type="evidence" value="ECO:0007669"/>
    <property type="project" value="InterPro"/>
</dbReference>
<keyword evidence="1" id="KW-0456">Lyase</keyword>
<keyword evidence="1" id="KW-0614">Plasmid</keyword>
<dbReference type="RefSeq" id="WP_200402179.1">
    <property type="nucleotide sequence ID" value="NZ_CP066832.1"/>
</dbReference>
<dbReference type="InterPro" id="IPR004927">
    <property type="entry name" value="MerB"/>
</dbReference>
<geneLocation type="plasmid" evidence="1 2">
    <name>unnamed1</name>
</geneLocation>
<dbReference type="KEGG" id="slf:JEQ17_48410"/>
<gene>
    <name evidence="1" type="ORF">JEQ17_48410</name>
</gene>
<dbReference type="SUPFAM" id="SSF160387">
    <property type="entry name" value="NosL/MerB-like"/>
    <property type="match status" value="1"/>
</dbReference>
<dbReference type="EMBL" id="CP066832">
    <property type="protein sequence ID" value="QQM47408.1"/>
    <property type="molecule type" value="Genomic_DNA"/>
</dbReference>
<organism evidence="1 2">
    <name type="scientific">Streptomyces liliifuscus</name>
    <dbReference type="NCBI Taxonomy" id="2797636"/>
    <lineage>
        <taxon>Bacteria</taxon>
        <taxon>Bacillati</taxon>
        <taxon>Actinomycetota</taxon>
        <taxon>Actinomycetes</taxon>
        <taxon>Kitasatosporales</taxon>
        <taxon>Streptomycetaceae</taxon>
        <taxon>Streptomyces</taxon>
    </lineage>
</organism>
<name>A0A7T7L6L9_9ACTN</name>
<keyword evidence="2" id="KW-1185">Reference proteome</keyword>